<comment type="caution">
    <text evidence="6">The sequence shown here is derived from an EMBL/GenBank/DDBJ whole genome shotgun (WGS) entry which is preliminary data.</text>
</comment>
<gene>
    <name evidence="6" type="ORF">QBZ16_001253</name>
</gene>
<feature type="region of interest" description="Disordered" evidence="5">
    <location>
        <begin position="1"/>
        <end position="114"/>
    </location>
</feature>
<dbReference type="Gene3D" id="2.30.18.10">
    <property type="entry name" value="Transcription factor IIA (TFIIA), beta-barrel domain"/>
    <property type="match status" value="1"/>
</dbReference>
<dbReference type="Pfam" id="PF03153">
    <property type="entry name" value="TFIIA"/>
    <property type="match status" value="1"/>
</dbReference>
<dbReference type="InterPro" id="IPR009088">
    <property type="entry name" value="TFIIA_b-brl"/>
</dbReference>
<dbReference type="InterPro" id="IPR004855">
    <property type="entry name" value="TFIIA_asu/bsu"/>
</dbReference>
<evidence type="ECO:0000256" key="4">
    <source>
        <dbReference type="ARBA" id="ARBA00023242"/>
    </source>
</evidence>
<dbReference type="EMBL" id="JASFZW010000012">
    <property type="protein sequence ID" value="KAK2075917.1"/>
    <property type="molecule type" value="Genomic_DNA"/>
</dbReference>
<dbReference type="PANTHER" id="PTHR12694">
    <property type="entry name" value="TRANSCRIPTION INITIATION FACTOR IIA SUBUNIT 1"/>
    <property type="match status" value="1"/>
</dbReference>
<feature type="compositionally biased region" description="Acidic residues" evidence="5">
    <location>
        <begin position="80"/>
        <end position="96"/>
    </location>
</feature>
<feature type="compositionally biased region" description="Basic and acidic residues" evidence="5">
    <location>
        <begin position="38"/>
        <end position="51"/>
    </location>
</feature>
<accession>A0AAD9MGW3</accession>
<evidence type="ECO:0000256" key="5">
    <source>
        <dbReference type="SAM" id="MobiDB-lite"/>
    </source>
</evidence>
<keyword evidence="7" id="KW-1185">Reference proteome</keyword>
<evidence type="ECO:0000256" key="3">
    <source>
        <dbReference type="ARBA" id="ARBA00023163"/>
    </source>
</evidence>
<comment type="subcellular location">
    <subcellularLocation>
        <location evidence="1">Nucleus</location>
    </subcellularLocation>
</comment>
<evidence type="ECO:0000256" key="2">
    <source>
        <dbReference type="ARBA" id="ARBA00010059"/>
    </source>
</evidence>
<dbReference type="Proteomes" id="UP001255856">
    <property type="component" value="Unassembled WGS sequence"/>
</dbReference>
<keyword evidence="3" id="KW-0804">Transcription</keyword>
<proteinExistence type="inferred from homology"/>
<dbReference type="AlphaFoldDB" id="A0AAD9MGW3"/>
<evidence type="ECO:0000313" key="6">
    <source>
        <dbReference type="EMBL" id="KAK2075917.1"/>
    </source>
</evidence>
<evidence type="ECO:0000313" key="7">
    <source>
        <dbReference type="Proteomes" id="UP001255856"/>
    </source>
</evidence>
<comment type="similarity">
    <text evidence="2">Belongs to the TFIIA subunit 1 family.</text>
</comment>
<keyword evidence="4" id="KW-0539">Nucleus</keyword>
<dbReference type="GO" id="GO:0006367">
    <property type="term" value="P:transcription initiation at RNA polymerase II promoter"/>
    <property type="evidence" value="ECO:0007669"/>
    <property type="project" value="InterPro"/>
</dbReference>
<protein>
    <submittedName>
        <fullName evidence="6">Uncharacterized protein</fullName>
    </submittedName>
</protein>
<name>A0AAD9MGW3_PROWI</name>
<dbReference type="GO" id="GO:0005672">
    <property type="term" value="C:transcription factor TFIIA complex"/>
    <property type="evidence" value="ECO:0007669"/>
    <property type="project" value="InterPro"/>
</dbReference>
<reference evidence="6" key="1">
    <citation type="submission" date="2021-01" db="EMBL/GenBank/DDBJ databases">
        <authorList>
            <person name="Eckstrom K.M.E."/>
        </authorList>
    </citation>
    <scope>NUCLEOTIDE SEQUENCE</scope>
    <source>
        <strain evidence="6">UVCC 0001</strain>
    </source>
</reference>
<organism evidence="6 7">
    <name type="scientific">Prototheca wickerhamii</name>
    <dbReference type="NCBI Taxonomy" id="3111"/>
    <lineage>
        <taxon>Eukaryota</taxon>
        <taxon>Viridiplantae</taxon>
        <taxon>Chlorophyta</taxon>
        <taxon>core chlorophytes</taxon>
        <taxon>Trebouxiophyceae</taxon>
        <taxon>Chlorellales</taxon>
        <taxon>Chlorellaceae</taxon>
        <taxon>Prototheca</taxon>
    </lineage>
</organism>
<evidence type="ECO:0000256" key="1">
    <source>
        <dbReference type="ARBA" id="ARBA00004123"/>
    </source>
</evidence>
<dbReference type="SUPFAM" id="SSF50784">
    <property type="entry name" value="Transcription factor IIA (TFIIA), beta-barrel domain"/>
    <property type="match status" value="1"/>
</dbReference>
<dbReference type="PANTHER" id="PTHR12694:SF8">
    <property type="entry name" value="TRANSCRIPTION INITIATION FACTOR IIA SUBUNIT 1"/>
    <property type="match status" value="1"/>
</dbReference>
<sequence length="155" mass="16738">MGSSGSQQGPPADGAAPREATVPVVKQEREVGAPLEQAEDRKKFLKSEDGQRSSIPQWDGAGEGTEGEASTSAVDKEGSAQEDQDSELNEDDDLGGDDLGSSSDEEEGGDPDIMLGQFDKVHRAKTRWRVNLRHCILHLAGKDYLLHKVTGEFNF</sequence>